<dbReference type="Proteomes" id="UP000008330">
    <property type="component" value="Plasmid pRLG201"/>
</dbReference>
<proteinExistence type="predicted"/>
<gene>
    <name evidence="1" type="ordered locus">Rleg2_4866</name>
</gene>
<protein>
    <submittedName>
        <fullName evidence="1">Uncharacterized protein</fullName>
    </submittedName>
</protein>
<dbReference type="EMBL" id="CP001192">
    <property type="protein sequence ID" value="ACI58102.1"/>
    <property type="molecule type" value="Genomic_DNA"/>
</dbReference>
<reference evidence="1 2" key="1">
    <citation type="journal article" date="2010" name="Stand. Genomic Sci.">
        <title>Complete genome sequence of Rhizobium leguminosarum bv trifolii strain WSM2304, an effective microsymbiont of the South American clover Trifolium polymorphum.</title>
        <authorList>
            <person name="Reeve W."/>
            <person name="O'Hara G."/>
            <person name="Chain P."/>
            <person name="Ardley J."/>
            <person name="Brau L."/>
            <person name="Nandesena K."/>
            <person name="Tiwari R."/>
            <person name="Malfatti S."/>
            <person name="Kiss H."/>
            <person name="Lapidus A."/>
            <person name="Copeland A."/>
            <person name="Nolan M."/>
            <person name="Land M."/>
            <person name="Ivanova N."/>
            <person name="Mavromatis K."/>
            <person name="Markowitz V."/>
            <person name="Kyrpides N."/>
            <person name="Melino V."/>
            <person name="Denton M."/>
            <person name="Yates R."/>
            <person name="Howieson J."/>
        </authorList>
    </citation>
    <scope>NUCLEOTIDE SEQUENCE [LARGE SCALE GENOMIC DNA]</scope>
    <source>
        <strain evidence="1 2">WSM2304</strain>
    </source>
</reference>
<dbReference type="AlphaFoldDB" id="A0ABF7QVC6"/>
<evidence type="ECO:0000313" key="2">
    <source>
        <dbReference type="Proteomes" id="UP000008330"/>
    </source>
</evidence>
<dbReference type="KEGG" id="rlt:Rleg2_4866"/>
<sequence length="158" mass="17247">MLPTTAPFTHLILIQSMAKRVRKHLTLLLPKNRRRLLIGHGGHDDNEDEVCIAGHMQPSCFSVLQNDFTGGSRRNHLLSDANLIQSEGMRNRDCQQTADGSGQYGVERRRVGAVEQLMDGDTISGTGPFRHRNDTGDGAAITDMADEVGCNRAGGLIP</sequence>
<keyword evidence="2" id="KW-1185">Reference proteome</keyword>
<name>A0ABF7QVC6_RHILW</name>
<keyword evidence="1" id="KW-0614">Plasmid</keyword>
<accession>A0ABF7QVC6</accession>
<evidence type="ECO:0000313" key="1">
    <source>
        <dbReference type="EMBL" id="ACI58102.1"/>
    </source>
</evidence>
<organism evidence="1 2">
    <name type="scientific">Rhizobium leguminosarum bv. trifolii (strain WSM2304)</name>
    <dbReference type="NCBI Taxonomy" id="395492"/>
    <lineage>
        <taxon>Bacteria</taxon>
        <taxon>Pseudomonadati</taxon>
        <taxon>Pseudomonadota</taxon>
        <taxon>Alphaproteobacteria</taxon>
        <taxon>Hyphomicrobiales</taxon>
        <taxon>Rhizobiaceae</taxon>
        <taxon>Rhizobium/Agrobacterium group</taxon>
        <taxon>Rhizobium</taxon>
    </lineage>
</organism>
<geneLocation type="plasmid" evidence="1 2">
    <name>pRLG201</name>
</geneLocation>